<accession>A0A7G5H2I2</accession>
<dbReference type="KEGG" id="sfol:H3H32_10765"/>
<name>A0A7G5H2I2_9BACT</name>
<reference evidence="1 2" key="1">
    <citation type="submission" date="2020-07" db="EMBL/GenBank/DDBJ databases">
        <title>Spirosoma foliorum sp. nov., isolated from the leaves on the Nejang mountain Korea, Republic of.</title>
        <authorList>
            <person name="Ho H."/>
            <person name="Lee Y.-J."/>
            <person name="Nurcahyanto D.-A."/>
            <person name="Kim S.-G."/>
        </authorList>
    </citation>
    <scope>NUCLEOTIDE SEQUENCE [LARGE SCALE GENOMIC DNA]</scope>
    <source>
        <strain evidence="1 2">PL0136</strain>
    </source>
</reference>
<dbReference type="AlphaFoldDB" id="A0A7G5H2I2"/>
<protein>
    <submittedName>
        <fullName evidence="1">Uncharacterized protein</fullName>
    </submittedName>
</protein>
<dbReference type="RefSeq" id="WP_182462670.1">
    <property type="nucleotide sequence ID" value="NZ_CP059732.1"/>
</dbReference>
<gene>
    <name evidence="1" type="ORF">H3H32_10765</name>
</gene>
<proteinExistence type="predicted"/>
<dbReference type="Proteomes" id="UP000515369">
    <property type="component" value="Chromosome"/>
</dbReference>
<evidence type="ECO:0000313" key="2">
    <source>
        <dbReference type="Proteomes" id="UP000515369"/>
    </source>
</evidence>
<dbReference type="EMBL" id="CP059732">
    <property type="protein sequence ID" value="QMW05324.1"/>
    <property type="molecule type" value="Genomic_DNA"/>
</dbReference>
<evidence type="ECO:0000313" key="1">
    <source>
        <dbReference type="EMBL" id="QMW05324.1"/>
    </source>
</evidence>
<keyword evidence="2" id="KW-1185">Reference proteome</keyword>
<organism evidence="1 2">
    <name type="scientific">Spirosoma foliorum</name>
    <dbReference type="NCBI Taxonomy" id="2710596"/>
    <lineage>
        <taxon>Bacteria</taxon>
        <taxon>Pseudomonadati</taxon>
        <taxon>Bacteroidota</taxon>
        <taxon>Cytophagia</taxon>
        <taxon>Cytophagales</taxon>
        <taxon>Cytophagaceae</taxon>
        <taxon>Spirosoma</taxon>
    </lineage>
</organism>
<sequence>MSLLTNQLSEILTPKGFYNTVKQLTPELPLEMAYEEAERTHIAITGNPRYPGGFSSFDRVKKRYDQKRE</sequence>